<accession>A0A9D1ERL0</accession>
<dbReference type="Proteomes" id="UP000823935">
    <property type="component" value="Unassembled WGS sequence"/>
</dbReference>
<dbReference type="EMBL" id="DVIQ01000025">
    <property type="protein sequence ID" value="HIS30987.1"/>
    <property type="molecule type" value="Genomic_DNA"/>
</dbReference>
<gene>
    <name evidence="3" type="ORF">IAB44_05475</name>
</gene>
<protein>
    <submittedName>
        <fullName evidence="3">XdhC family protein</fullName>
    </submittedName>
</protein>
<evidence type="ECO:0000259" key="2">
    <source>
        <dbReference type="Pfam" id="PF13478"/>
    </source>
</evidence>
<evidence type="ECO:0000259" key="1">
    <source>
        <dbReference type="Pfam" id="PF02625"/>
    </source>
</evidence>
<reference evidence="3" key="2">
    <citation type="journal article" date="2021" name="PeerJ">
        <title>Extensive microbial diversity within the chicken gut microbiome revealed by metagenomics and culture.</title>
        <authorList>
            <person name="Gilroy R."/>
            <person name="Ravi A."/>
            <person name="Getino M."/>
            <person name="Pursley I."/>
            <person name="Horton D.L."/>
            <person name="Alikhan N.F."/>
            <person name="Baker D."/>
            <person name="Gharbi K."/>
            <person name="Hall N."/>
            <person name="Watson M."/>
            <person name="Adriaenssens E.M."/>
            <person name="Foster-Nyarko E."/>
            <person name="Jarju S."/>
            <person name="Secka A."/>
            <person name="Antonio M."/>
            <person name="Oren A."/>
            <person name="Chaudhuri R.R."/>
            <person name="La Ragione R."/>
            <person name="Hildebrand F."/>
            <person name="Pallen M.J."/>
        </authorList>
    </citation>
    <scope>NUCLEOTIDE SEQUENCE</scope>
    <source>
        <strain evidence="3">CHK190-19873</strain>
    </source>
</reference>
<feature type="domain" description="XdhC Rossmann" evidence="2">
    <location>
        <begin position="58"/>
        <end position="200"/>
    </location>
</feature>
<dbReference type="AlphaFoldDB" id="A0A9D1ERL0"/>
<dbReference type="InterPro" id="IPR052698">
    <property type="entry name" value="MoCofactor_Util/Proc"/>
</dbReference>
<dbReference type="InterPro" id="IPR003777">
    <property type="entry name" value="XdhC_CoxI"/>
</dbReference>
<evidence type="ECO:0000313" key="3">
    <source>
        <dbReference type="EMBL" id="HIS30987.1"/>
    </source>
</evidence>
<reference evidence="3" key="1">
    <citation type="submission" date="2020-10" db="EMBL/GenBank/DDBJ databases">
        <authorList>
            <person name="Gilroy R."/>
        </authorList>
    </citation>
    <scope>NUCLEOTIDE SEQUENCE</scope>
    <source>
        <strain evidence="3">CHK190-19873</strain>
    </source>
</reference>
<dbReference type="Pfam" id="PF02625">
    <property type="entry name" value="XdhC_CoxI"/>
    <property type="match status" value="1"/>
</dbReference>
<proteinExistence type="predicted"/>
<dbReference type="PANTHER" id="PTHR30388">
    <property type="entry name" value="ALDEHYDE OXIDOREDUCTASE MOLYBDENUM COFACTOR ASSEMBLY PROTEIN"/>
    <property type="match status" value="1"/>
</dbReference>
<comment type="caution">
    <text evidence="3">The sequence shown here is derived from an EMBL/GenBank/DDBJ whole genome shotgun (WGS) entry which is preliminary data.</text>
</comment>
<sequence>MDRRKFYLELGQRLEAEGTARIATGIRGERTGRKRFLTAAEEPDRDEFAEKLAGRQRVVVCGGGHVSLALEQVLKTLPLHLTVIDDRPEFASKERFRLADRVLCQDYRRALREHDFGEEAYFVIVTRGHASDDDCLSEILRLPRAYVGMIGSRSKVAAAFEKLRREGWGDEVQKGIHAPIGLPIGGRTPGEIAVSIAAELIQVRNQKGLAVFDPEVIGALTEEADPCVMVTVMEKTGSSPGKKSSRMLVLPDGSTRGTIGGGSVEYTAAKEAEKYLGQDVCQVRDYDLTDAPDTGLGMVCGGKIRVLFETLEPAAV</sequence>
<dbReference type="Gene3D" id="3.40.50.720">
    <property type="entry name" value="NAD(P)-binding Rossmann-like Domain"/>
    <property type="match status" value="1"/>
</dbReference>
<dbReference type="Pfam" id="PF13478">
    <property type="entry name" value="XdhC_C"/>
    <property type="match status" value="1"/>
</dbReference>
<name>A0A9D1ERL0_9FIRM</name>
<evidence type="ECO:0000313" key="4">
    <source>
        <dbReference type="Proteomes" id="UP000823935"/>
    </source>
</evidence>
<feature type="domain" description="XdhC- CoxI" evidence="1">
    <location>
        <begin position="222"/>
        <end position="287"/>
    </location>
</feature>
<dbReference type="PANTHER" id="PTHR30388:SF6">
    <property type="entry name" value="XANTHINE DEHYDROGENASE SUBUNIT A-RELATED"/>
    <property type="match status" value="1"/>
</dbReference>
<organism evidence="3 4">
    <name type="scientific">Candidatus Limivivens intestinipullorum</name>
    <dbReference type="NCBI Taxonomy" id="2840858"/>
    <lineage>
        <taxon>Bacteria</taxon>
        <taxon>Bacillati</taxon>
        <taxon>Bacillota</taxon>
        <taxon>Clostridia</taxon>
        <taxon>Lachnospirales</taxon>
        <taxon>Lachnospiraceae</taxon>
        <taxon>Lachnospiraceae incertae sedis</taxon>
        <taxon>Candidatus Limivivens</taxon>
    </lineage>
</organism>
<dbReference type="InterPro" id="IPR027051">
    <property type="entry name" value="XdhC_Rossmann_dom"/>
</dbReference>